<dbReference type="InterPro" id="IPR005079">
    <property type="entry name" value="Peptidase_C45_hydrolase"/>
</dbReference>
<dbReference type="InterPro" id="IPR047794">
    <property type="entry name" value="C45_proenzyme-like"/>
</dbReference>
<organism evidence="2">
    <name type="scientific">Notodromas monacha</name>
    <dbReference type="NCBI Taxonomy" id="399045"/>
    <lineage>
        <taxon>Eukaryota</taxon>
        <taxon>Metazoa</taxon>
        <taxon>Ecdysozoa</taxon>
        <taxon>Arthropoda</taxon>
        <taxon>Crustacea</taxon>
        <taxon>Oligostraca</taxon>
        <taxon>Ostracoda</taxon>
        <taxon>Podocopa</taxon>
        <taxon>Podocopida</taxon>
        <taxon>Cypridocopina</taxon>
        <taxon>Cypridoidea</taxon>
        <taxon>Cyprididae</taxon>
        <taxon>Notodromas</taxon>
    </lineage>
</organism>
<dbReference type="OrthoDB" id="189997at2759"/>
<dbReference type="Gene3D" id="3.60.60.10">
    <property type="entry name" value="Penicillin V Acylase, Chain A"/>
    <property type="match status" value="1"/>
</dbReference>
<dbReference type="EMBL" id="CAJPEX010000748">
    <property type="protein sequence ID" value="CAG0917067.1"/>
    <property type="molecule type" value="Genomic_DNA"/>
</dbReference>
<keyword evidence="3" id="KW-1185">Reference proteome</keyword>
<evidence type="ECO:0000313" key="3">
    <source>
        <dbReference type="Proteomes" id="UP000678499"/>
    </source>
</evidence>
<dbReference type="Proteomes" id="UP000678499">
    <property type="component" value="Unassembled WGS sequence"/>
</dbReference>
<sequence>MADKEHRCSSIPVLHVRGNYYDVGYSVGTTFKSQINDLVDNSPEVATLDKLSNTDKGKAIFNASLRRLQRFYPQYLRELQGTSDGAGVPFKKLFLLHLDGMIGRMDDIRKEKEAKHPPFGCSTFSFNFTNNVFIGHNEDALPEFLNHWYVIKATIDDVDRDGPEGKHVEERFVSVSYAGLLPGFCLGWNNHGLAYTINVLFPKHLSAEGLPRHFICRALLTATSLQDVERILAAKGAGSADGMSVNLGFFKHVQGDQLLHNIEVAPGFLDPKLPKDEIQSQVEVYTISPGEQYSHFNAYDHLKASEQPAEGSLAVKSSQRRQATTRKILKAATLDSSANAAYFINPKSKNETPSCKTLLCNLLGDSSDKNLPIFRCGTEEDFVKTIQTEIINFTDKTVSLFTHNPLTSTPILVMNLEDV</sequence>
<dbReference type="AlphaFoldDB" id="A0A7R9BME0"/>
<evidence type="ECO:0000313" key="2">
    <source>
        <dbReference type="EMBL" id="CAD7276915.1"/>
    </source>
</evidence>
<dbReference type="NCBIfam" id="NF040521">
    <property type="entry name" value="C45_proenzyme"/>
    <property type="match status" value="1"/>
</dbReference>
<reference evidence="2" key="1">
    <citation type="submission" date="2020-11" db="EMBL/GenBank/DDBJ databases">
        <authorList>
            <person name="Tran Van P."/>
        </authorList>
    </citation>
    <scope>NUCLEOTIDE SEQUENCE</scope>
</reference>
<evidence type="ECO:0000259" key="1">
    <source>
        <dbReference type="Pfam" id="PF03417"/>
    </source>
</evidence>
<feature type="domain" description="Peptidase C45 hydrolase" evidence="1">
    <location>
        <begin position="130"/>
        <end position="405"/>
    </location>
</feature>
<dbReference type="EMBL" id="OA882785">
    <property type="protein sequence ID" value="CAD7276915.1"/>
    <property type="molecule type" value="Genomic_DNA"/>
</dbReference>
<gene>
    <name evidence="2" type="ORF">NMOB1V02_LOCUS4663</name>
</gene>
<dbReference type="PANTHER" id="PTHR34180:SF1">
    <property type="entry name" value="BETA-ALANYL-DOPAMINE_CARCININE HYDROLASE"/>
    <property type="match status" value="1"/>
</dbReference>
<proteinExistence type="predicted"/>
<dbReference type="InterPro" id="IPR047801">
    <property type="entry name" value="Peptidase_C45"/>
</dbReference>
<name>A0A7R9BME0_9CRUS</name>
<dbReference type="Gene3D" id="1.10.10.2120">
    <property type="match status" value="1"/>
</dbReference>
<dbReference type="Pfam" id="PF03417">
    <property type="entry name" value="AAT"/>
    <property type="match status" value="1"/>
</dbReference>
<dbReference type="PANTHER" id="PTHR34180">
    <property type="entry name" value="PEPTIDASE C45"/>
    <property type="match status" value="1"/>
</dbReference>
<protein>
    <recommendedName>
        <fullName evidence="1">Peptidase C45 hydrolase domain-containing protein</fullName>
    </recommendedName>
</protein>
<accession>A0A7R9BME0</accession>